<evidence type="ECO:0000313" key="3">
    <source>
        <dbReference type="Proteomes" id="UP000422736"/>
    </source>
</evidence>
<dbReference type="InterPro" id="IPR009305">
    <property type="entry name" value="Mpo1-like"/>
</dbReference>
<reference evidence="2 3" key="1">
    <citation type="submission" date="2016-03" db="EMBL/GenBank/DDBJ databases">
        <title>How can Kluyveromyces marxianus grow so fast - potential evolutionary course in Saccharomyces Complex revealed by comparative genomics.</title>
        <authorList>
            <person name="Mo W."/>
            <person name="Lu W."/>
            <person name="Yang X."/>
            <person name="Qi J."/>
            <person name="Lv H."/>
        </authorList>
    </citation>
    <scope>NUCLEOTIDE SEQUENCE [LARGE SCALE GENOMIC DNA]</scope>
    <source>
        <strain evidence="2 3">FIM1</strain>
    </source>
</reference>
<dbReference type="PANTHER" id="PTHR28026">
    <property type="entry name" value="DUF962 DOMAIN PROTEIN (AFU_ORTHOLOGUE AFUA_8G05310)"/>
    <property type="match status" value="1"/>
</dbReference>
<protein>
    <submittedName>
        <fullName evidence="2">Endoplasmic reticulum membrane protein YGL010W</fullName>
    </submittedName>
</protein>
<organism evidence="2 3">
    <name type="scientific">Kluyveromyces marxianus</name>
    <name type="common">Yeast</name>
    <name type="synonym">Candida kefyr</name>
    <dbReference type="NCBI Taxonomy" id="4911"/>
    <lineage>
        <taxon>Eukaryota</taxon>
        <taxon>Fungi</taxon>
        <taxon>Dikarya</taxon>
        <taxon>Ascomycota</taxon>
        <taxon>Saccharomycotina</taxon>
        <taxon>Saccharomycetes</taxon>
        <taxon>Saccharomycetales</taxon>
        <taxon>Saccharomycetaceae</taxon>
        <taxon>Kluyveromyces</taxon>
    </lineage>
</organism>
<keyword evidence="3" id="KW-1185">Reference proteome</keyword>
<feature type="transmembrane region" description="Helical" evidence="1">
    <location>
        <begin position="58"/>
        <end position="82"/>
    </location>
</feature>
<dbReference type="Pfam" id="PF06127">
    <property type="entry name" value="Mpo1-like"/>
    <property type="match status" value="1"/>
</dbReference>
<feature type="transmembrane region" description="Helical" evidence="1">
    <location>
        <begin position="132"/>
        <end position="153"/>
    </location>
</feature>
<keyword evidence="1" id="KW-0472">Membrane</keyword>
<dbReference type="PANTHER" id="PTHR28026:SF9">
    <property type="entry name" value="2-HYDROXY-PALMITIC ACID DIOXYGENASE MPO1"/>
    <property type="match status" value="1"/>
</dbReference>
<feature type="transmembrane region" description="Helical" evidence="1">
    <location>
        <begin position="102"/>
        <end position="120"/>
    </location>
</feature>
<proteinExistence type="predicted"/>
<evidence type="ECO:0000313" key="2">
    <source>
        <dbReference type="EMBL" id="QGN16535.1"/>
    </source>
</evidence>
<keyword evidence="1" id="KW-1133">Transmembrane helix</keyword>
<evidence type="ECO:0000256" key="1">
    <source>
        <dbReference type="SAM" id="Phobius"/>
    </source>
</evidence>
<sequence length="171" mass="19069">MSSNSNLFDLEAQLAFYKAYHNTSGNVFIHSIFVPTILFTSMRILNDVEVYGGYKLSQILAAAFGIFYIALKVPTGVLASAILVGMNKVLNDGTVDITAKTAWILFVVSWIFQFIGHGVFEKRKPALLDNLVQSLVLAPYFILFELLFSIGLMPDLKKSLQARVDAERKSR</sequence>
<name>A0ABX6EVZ9_KLUMA</name>
<dbReference type="EMBL" id="CP015058">
    <property type="protein sequence ID" value="QGN16535.1"/>
    <property type="molecule type" value="Genomic_DNA"/>
</dbReference>
<accession>A0ABX6EVZ9</accession>
<feature type="transmembrane region" description="Helical" evidence="1">
    <location>
        <begin position="27"/>
        <end position="46"/>
    </location>
</feature>
<dbReference type="Proteomes" id="UP000422736">
    <property type="component" value="Chromosome 5"/>
</dbReference>
<keyword evidence="1" id="KW-0812">Transmembrane</keyword>
<gene>
    <name evidence="2" type="primary">MPO1</name>
    <name evidence="2" type="ORF">FIM1_3248</name>
</gene>